<dbReference type="PANTHER" id="PTHR40076:SF1">
    <property type="entry name" value="MEMBRANE PROTEIN"/>
    <property type="match status" value="1"/>
</dbReference>
<feature type="transmembrane region" description="Helical" evidence="1">
    <location>
        <begin position="113"/>
        <end position="137"/>
    </location>
</feature>
<gene>
    <name evidence="2" type="ORF">FD37_GL001883</name>
</gene>
<name>A0A0R1R337_9LACO</name>
<keyword evidence="1" id="KW-1133">Transmembrane helix</keyword>
<evidence type="ECO:0000313" key="2">
    <source>
        <dbReference type="EMBL" id="KRL47624.1"/>
    </source>
</evidence>
<feature type="transmembrane region" description="Helical" evidence="1">
    <location>
        <begin position="190"/>
        <end position="213"/>
    </location>
</feature>
<proteinExistence type="predicted"/>
<sequence>MTTEDRLNIKAGAKNQVWTHFSFYILLTILWIALTWIGNMISNQNSVSVMQSIASGHQVNVTTGGSALAGVFGIVASMLQSGSQLTMIDIDRGTATLDNPMQRTFKLFEKSQYFWGWLWISILTFIMVFLWTLLLVIPGIVKAYAYSQAFYIYRDALDKGQPISALEAITQSRQLMDGSKGFLFIMDLSYIGWFILSALFMNIPDLFVMPYFYTAKAKFYNQLLVKKAGNHEPFHPDDSDEDDHVSIS</sequence>
<accession>A0A0R1R337</accession>
<protein>
    <submittedName>
        <fullName evidence="2">Integral membrane protein</fullName>
    </submittedName>
</protein>
<dbReference type="PATRIC" id="fig|1423805.4.peg.1932"/>
<keyword evidence="1" id="KW-0472">Membrane</keyword>
<dbReference type="AlphaFoldDB" id="A0A0R1R337"/>
<evidence type="ECO:0000256" key="1">
    <source>
        <dbReference type="SAM" id="Phobius"/>
    </source>
</evidence>
<evidence type="ECO:0000313" key="3">
    <source>
        <dbReference type="Proteomes" id="UP000051835"/>
    </source>
</evidence>
<keyword evidence="1" id="KW-0812">Transmembrane</keyword>
<reference evidence="2 3" key="1">
    <citation type="journal article" date="2015" name="Genome Announc.">
        <title>Expanding the biotechnology potential of lactobacilli through comparative genomics of 213 strains and associated genera.</title>
        <authorList>
            <person name="Sun Z."/>
            <person name="Harris H.M."/>
            <person name="McCann A."/>
            <person name="Guo C."/>
            <person name="Argimon S."/>
            <person name="Zhang W."/>
            <person name="Yang X."/>
            <person name="Jeffery I.B."/>
            <person name="Cooney J.C."/>
            <person name="Kagawa T.F."/>
            <person name="Liu W."/>
            <person name="Song Y."/>
            <person name="Salvetti E."/>
            <person name="Wrobel A."/>
            <person name="Rasinkangas P."/>
            <person name="Parkhill J."/>
            <person name="Rea M.C."/>
            <person name="O'Sullivan O."/>
            <person name="Ritari J."/>
            <person name="Douillard F.P."/>
            <person name="Paul Ross R."/>
            <person name="Yang R."/>
            <person name="Briner A.E."/>
            <person name="Felis G.E."/>
            <person name="de Vos W.M."/>
            <person name="Barrangou R."/>
            <person name="Klaenhammer T.R."/>
            <person name="Caufield P.W."/>
            <person name="Cui Y."/>
            <person name="Zhang H."/>
            <person name="O'Toole P.W."/>
        </authorList>
    </citation>
    <scope>NUCLEOTIDE SEQUENCE [LARGE SCALE GENOMIC DNA]</scope>
    <source>
        <strain evidence="2 3">DSM 15429</strain>
    </source>
</reference>
<feature type="transmembrane region" description="Helical" evidence="1">
    <location>
        <begin position="61"/>
        <end position="79"/>
    </location>
</feature>
<dbReference type="Proteomes" id="UP000051835">
    <property type="component" value="Unassembled WGS sequence"/>
</dbReference>
<comment type="caution">
    <text evidence="2">The sequence shown here is derived from an EMBL/GenBank/DDBJ whole genome shotgun (WGS) entry which is preliminary data.</text>
</comment>
<dbReference type="EMBL" id="AZFC01000026">
    <property type="protein sequence ID" value="KRL47624.1"/>
    <property type="molecule type" value="Genomic_DNA"/>
</dbReference>
<organism evidence="2 3">
    <name type="scientific">Levilactobacillus spicheri DSM 15429</name>
    <dbReference type="NCBI Taxonomy" id="1423805"/>
    <lineage>
        <taxon>Bacteria</taxon>
        <taxon>Bacillati</taxon>
        <taxon>Bacillota</taxon>
        <taxon>Bacilli</taxon>
        <taxon>Lactobacillales</taxon>
        <taxon>Lactobacillaceae</taxon>
        <taxon>Levilactobacillus</taxon>
    </lineage>
</organism>
<feature type="transmembrane region" description="Helical" evidence="1">
    <location>
        <begin position="21"/>
        <end position="41"/>
    </location>
</feature>
<dbReference type="InterPro" id="IPR010380">
    <property type="entry name" value="DUF975"/>
</dbReference>
<dbReference type="PANTHER" id="PTHR40076">
    <property type="entry name" value="MEMBRANE PROTEIN-RELATED"/>
    <property type="match status" value="1"/>
</dbReference>
<dbReference type="RefSeq" id="WP_056964627.1">
    <property type="nucleotide sequence ID" value="NZ_AZFC01000026.1"/>
</dbReference>
<dbReference type="Pfam" id="PF06161">
    <property type="entry name" value="DUF975"/>
    <property type="match status" value="1"/>
</dbReference>